<gene>
    <name evidence="1" type="ORF">NQ318_003909</name>
</gene>
<dbReference type="Proteomes" id="UP001162162">
    <property type="component" value="Unassembled WGS sequence"/>
</dbReference>
<protein>
    <submittedName>
        <fullName evidence="1">Uncharacterized protein</fullName>
    </submittedName>
</protein>
<reference evidence="1" key="1">
    <citation type="journal article" date="2023" name="Insect Mol. Biol.">
        <title>Genome sequencing provides insights into the evolution of gene families encoding plant cell wall-degrading enzymes in longhorned beetles.</title>
        <authorList>
            <person name="Shin N.R."/>
            <person name="Okamura Y."/>
            <person name="Kirsch R."/>
            <person name="Pauchet Y."/>
        </authorList>
    </citation>
    <scope>NUCLEOTIDE SEQUENCE</scope>
    <source>
        <strain evidence="1">AMC_N1</strain>
    </source>
</reference>
<comment type="caution">
    <text evidence="1">The sequence shown here is derived from an EMBL/GenBank/DDBJ whole genome shotgun (WGS) entry which is preliminary data.</text>
</comment>
<keyword evidence="2" id="KW-1185">Reference proteome</keyword>
<sequence length="69" mass="7919">MERCRDLQGDGTVTTMKLSPNLRIPCKAPKKQQHLDQWTLQCMKLDRLLSLVREPVTLTLPPDTAEDED</sequence>
<accession>A0AAV8Z9R1</accession>
<dbReference type="AlphaFoldDB" id="A0AAV8Z9R1"/>
<evidence type="ECO:0000313" key="2">
    <source>
        <dbReference type="Proteomes" id="UP001162162"/>
    </source>
</evidence>
<organism evidence="1 2">
    <name type="scientific">Aromia moschata</name>
    <dbReference type="NCBI Taxonomy" id="1265417"/>
    <lineage>
        <taxon>Eukaryota</taxon>
        <taxon>Metazoa</taxon>
        <taxon>Ecdysozoa</taxon>
        <taxon>Arthropoda</taxon>
        <taxon>Hexapoda</taxon>
        <taxon>Insecta</taxon>
        <taxon>Pterygota</taxon>
        <taxon>Neoptera</taxon>
        <taxon>Endopterygota</taxon>
        <taxon>Coleoptera</taxon>
        <taxon>Polyphaga</taxon>
        <taxon>Cucujiformia</taxon>
        <taxon>Chrysomeloidea</taxon>
        <taxon>Cerambycidae</taxon>
        <taxon>Cerambycinae</taxon>
        <taxon>Callichromatini</taxon>
        <taxon>Aromia</taxon>
    </lineage>
</organism>
<proteinExistence type="predicted"/>
<name>A0AAV8Z9R1_9CUCU</name>
<dbReference type="EMBL" id="JAPWTK010000009">
    <property type="protein sequence ID" value="KAJ8960186.1"/>
    <property type="molecule type" value="Genomic_DNA"/>
</dbReference>
<evidence type="ECO:0000313" key="1">
    <source>
        <dbReference type="EMBL" id="KAJ8960186.1"/>
    </source>
</evidence>